<protein>
    <submittedName>
        <fullName evidence="1">Uncharacterized protein</fullName>
    </submittedName>
</protein>
<sequence length="115" mass="12786">MNTYAASVAILDSFNSFVGESSLEEISPHDHTCLADYIYTWVVRGGGNEVCQRDFAILQFAVQVIANHWHHYATTLDYVPSGHGGAIHVLRRVDDVFPSSYGVRPHPILDPNIFA</sequence>
<proteinExistence type="predicted"/>
<name>A0ABQ2IQL0_9PSEU</name>
<accession>A0ABQ2IQL0</accession>
<dbReference type="Proteomes" id="UP000597656">
    <property type="component" value="Unassembled WGS sequence"/>
</dbReference>
<dbReference type="EMBL" id="BMNC01000015">
    <property type="protein sequence ID" value="GGN20082.1"/>
    <property type="molecule type" value="Genomic_DNA"/>
</dbReference>
<reference evidence="2" key="1">
    <citation type="journal article" date="2019" name="Int. J. Syst. Evol. Microbiol.">
        <title>The Global Catalogue of Microorganisms (GCM) 10K type strain sequencing project: providing services to taxonomists for standard genome sequencing and annotation.</title>
        <authorList>
            <consortium name="The Broad Institute Genomics Platform"/>
            <consortium name="The Broad Institute Genome Sequencing Center for Infectious Disease"/>
            <person name="Wu L."/>
            <person name="Ma J."/>
        </authorList>
    </citation>
    <scope>NUCLEOTIDE SEQUENCE [LARGE SCALE GENOMIC DNA]</scope>
    <source>
        <strain evidence="2">CGMCC 4.7319</strain>
    </source>
</reference>
<evidence type="ECO:0000313" key="1">
    <source>
        <dbReference type="EMBL" id="GGN20082.1"/>
    </source>
</evidence>
<gene>
    <name evidence="1" type="ORF">GCM10011609_71540</name>
</gene>
<organism evidence="1 2">
    <name type="scientific">Lentzea pudingi</name>
    <dbReference type="NCBI Taxonomy" id="1789439"/>
    <lineage>
        <taxon>Bacteria</taxon>
        <taxon>Bacillati</taxon>
        <taxon>Actinomycetota</taxon>
        <taxon>Actinomycetes</taxon>
        <taxon>Pseudonocardiales</taxon>
        <taxon>Pseudonocardiaceae</taxon>
        <taxon>Lentzea</taxon>
    </lineage>
</organism>
<keyword evidence="2" id="KW-1185">Reference proteome</keyword>
<evidence type="ECO:0000313" key="2">
    <source>
        <dbReference type="Proteomes" id="UP000597656"/>
    </source>
</evidence>
<comment type="caution">
    <text evidence="1">The sequence shown here is derived from an EMBL/GenBank/DDBJ whole genome shotgun (WGS) entry which is preliminary data.</text>
</comment>
<dbReference type="RefSeq" id="WP_189159298.1">
    <property type="nucleotide sequence ID" value="NZ_BMNC01000015.1"/>
</dbReference>